<evidence type="ECO:0000256" key="2">
    <source>
        <dbReference type="ARBA" id="ARBA00022801"/>
    </source>
</evidence>
<dbReference type="SUPFAM" id="SSF53474">
    <property type="entry name" value="alpha/beta-Hydrolases"/>
    <property type="match status" value="1"/>
</dbReference>
<dbReference type="InterPro" id="IPR029058">
    <property type="entry name" value="AB_hydrolase_fold"/>
</dbReference>
<keyword evidence="2" id="KW-0378">Hydrolase</keyword>
<dbReference type="OrthoDB" id="6431331at2759"/>
<evidence type="ECO:0000313" key="4">
    <source>
        <dbReference type="EMBL" id="CAH0730392.1"/>
    </source>
</evidence>
<accession>A0A8J9W9U5</accession>
<dbReference type="PANTHER" id="PTHR43798:SF14">
    <property type="entry name" value="SERINE HYDROLASE-LIKE PROTEIN DDB_G0286239"/>
    <property type="match status" value="1"/>
</dbReference>
<dbReference type="InterPro" id="IPR000073">
    <property type="entry name" value="AB_hydrolase_1"/>
</dbReference>
<name>A0A8J9W9U5_9NEOP</name>
<reference evidence="4" key="1">
    <citation type="submission" date="2021-12" db="EMBL/GenBank/DDBJ databases">
        <authorList>
            <person name="Martin H S."/>
        </authorList>
    </citation>
    <scope>NUCLEOTIDE SEQUENCE</scope>
</reference>
<comment type="similarity">
    <text evidence="1">Belongs to the AB hydrolase superfamily.</text>
</comment>
<organism evidence="4 5">
    <name type="scientific">Brenthis ino</name>
    <name type="common">lesser marbled fritillary</name>
    <dbReference type="NCBI Taxonomy" id="405034"/>
    <lineage>
        <taxon>Eukaryota</taxon>
        <taxon>Metazoa</taxon>
        <taxon>Ecdysozoa</taxon>
        <taxon>Arthropoda</taxon>
        <taxon>Hexapoda</taxon>
        <taxon>Insecta</taxon>
        <taxon>Pterygota</taxon>
        <taxon>Neoptera</taxon>
        <taxon>Endopterygota</taxon>
        <taxon>Lepidoptera</taxon>
        <taxon>Glossata</taxon>
        <taxon>Ditrysia</taxon>
        <taxon>Papilionoidea</taxon>
        <taxon>Nymphalidae</taxon>
        <taxon>Heliconiinae</taxon>
        <taxon>Argynnini</taxon>
        <taxon>Brenthis</taxon>
    </lineage>
</organism>
<dbReference type="Proteomes" id="UP000838878">
    <property type="component" value="Chromosome 8"/>
</dbReference>
<dbReference type="InterPro" id="IPR050266">
    <property type="entry name" value="AB_hydrolase_sf"/>
</dbReference>
<dbReference type="AlphaFoldDB" id="A0A8J9W9U5"/>
<dbReference type="Pfam" id="PF00561">
    <property type="entry name" value="Abhydrolase_1"/>
    <property type="match status" value="1"/>
</dbReference>
<evidence type="ECO:0000256" key="1">
    <source>
        <dbReference type="ARBA" id="ARBA00008645"/>
    </source>
</evidence>
<feature type="domain" description="AB hydrolase-1" evidence="3">
    <location>
        <begin position="27"/>
        <end position="147"/>
    </location>
</feature>
<dbReference type="GO" id="GO:0016020">
    <property type="term" value="C:membrane"/>
    <property type="evidence" value="ECO:0007669"/>
    <property type="project" value="TreeGrafter"/>
</dbReference>
<dbReference type="PANTHER" id="PTHR43798">
    <property type="entry name" value="MONOACYLGLYCEROL LIPASE"/>
    <property type="match status" value="1"/>
</dbReference>
<evidence type="ECO:0000313" key="5">
    <source>
        <dbReference type="Proteomes" id="UP000838878"/>
    </source>
</evidence>
<dbReference type="GO" id="GO:0016787">
    <property type="term" value="F:hydrolase activity"/>
    <property type="evidence" value="ECO:0007669"/>
    <property type="project" value="UniProtKB-KW"/>
</dbReference>
<protein>
    <recommendedName>
        <fullName evidence="3">AB hydrolase-1 domain-containing protein</fullName>
    </recommendedName>
</protein>
<dbReference type="Gene3D" id="3.40.50.1820">
    <property type="entry name" value="alpha/beta hydrolase"/>
    <property type="match status" value="1"/>
</dbReference>
<proteinExistence type="inferred from homology"/>
<feature type="non-terminal residue" evidence="4">
    <location>
        <position position="303"/>
    </location>
</feature>
<sequence length="303" mass="35055">MESYEFYVEAPWGKIACISWGHCVNSPVLMVHGYMDSAATFIPIMKHLPNTYYYVAIDFPGQGKSDAFPLGPLVNHACLVEAMRRVIEHLKWPTFVLMAHSVGFVIGAFYNSIHPYRISKMINLDPLLPLSTYTFHETNPALWYQYMYDHYYDNYSRWSLERNKKYTYDQAINLLVRSRKLTKDQSAVVLSRSLVPLDDGMYKLSWEPCMKQLVVLPVTKEMLISLVTTNPPPMLNIVAFEVEILPYFKKNGIRLMEVFKKSIPNFIVHNVAGPHDVHITNPESFVDKIIDFLDMDFKVQAKL</sequence>
<evidence type="ECO:0000259" key="3">
    <source>
        <dbReference type="Pfam" id="PF00561"/>
    </source>
</evidence>
<keyword evidence="5" id="KW-1185">Reference proteome</keyword>
<dbReference type="EMBL" id="OV170228">
    <property type="protein sequence ID" value="CAH0730392.1"/>
    <property type="molecule type" value="Genomic_DNA"/>
</dbReference>
<gene>
    <name evidence="4" type="ORF">BINO364_LOCUS15380</name>
</gene>